<accession>X1V9D0</accession>
<feature type="non-terminal residue" evidence="1">
    <location>
        <position position="1"/>
    </location>
</feature>
<comment type="caution">
    <text evidence="1">The sequence shown here is derived from an EMBL/GenBank/DDBJ whole genome shotgun (WGS) entry which is preliminary data.</text>
</comment>
<organism evidence="1">
    <name type="scientific">marine sediment metagenome</name>
    <dbReference type="NCBI Taxonomy" id="412755"/>
    <lineage>
        <taxon>unclassified sequences</taxon>
        <taxon>metagenomes</taxon>
        <taxon>ecological metagenomes</taxon>
    </lineage>
</organism>
<evidence type="ECO:0000313" key="1">
    <source>
        <dbReference type="EMBL" id="GAJ09581.1"/>
    </source>
</evidence>
<protein>
    <submittedName>
        <fullName evidence="1">Uncharacterized protein</fullName>
    </submittedName>
</protein>
<gene>
    <name evidence="1" type="ORF">S12H4_47317</name>
</gene>
<dbReference type="EMBL" id="BARW01029448">
    <property type="protein sequence ID" value="GAJ09581.1"/>
    <property type="molecule type" value="Genomic_DNA"/>
</dbReference>
<sequence length="140" mass="16057">ELKTFSSKGEGREFIITHSGYSGYPDLIQKIKIDEEGTAVYISMSLSASEKAVTAPLLISELRVLGFEMTEKESHWFTPVKKNVIMERQGTRRPSDRRVLVTLDNEKFPEDYDHGGGYNMFMRRETDTELKYLSESIHST</sequence>
<name>X1V9D0_9ZZZZ</name>
<proteinExistence type="predicted"/>
<dbReference type="AlphaFoldDB" id="X1V9D0"/>
<reference evidence="1" key="1">
    <citation type="journal article" date="2014" name="Front. Microbiol.">
        <title>High frequency of phylogenetically diverse reductive dehalogenase-homologous genes in deep subseafloor sedimentary metagenomes.</title>
        <authorList>
            <person name="Kawai M."/>
            <person name="Futagami T."/>
            <person name="Toyoda A."/>
            <person name="Takaki Y."/>
            <person name="Nishi S."/>
            <person name="Hori S."/>
            <person name="Arai W."/>
            <person name="Tsubouchi T."/>
            <person name="Morono Y."/>
            <person name="Uchiyama I."/>
            <person name="Ito T."/>
            <person name="Fujiyama A."/>
            <person name="Inagaki F."/>
            <person name="Takami H."/>
        </authorList>
    </citation>
    <scope>NUCLEOTIDE SEQUENCE</scope>
    <source>
        <strain evidence="1">Expedition CK06-06</strain>
    </source>
</reference>